<dbReference type="AlphaFoldDB" id="A0A4R6K9C5"/>
<keyword evidence="3" id="KW-1185">Reference proteome</keyword>
<organism evidence="2 3">
    <name type="scientific">Kribbella caucasensis</name>
    <dbReference type="NCBI Taxonomy" id="2512215"/>
    <lineage>
        <taxon>Bacteria</taxon>
        <taxon>Bacillati</taxon>
        <taxon>Actinomycetota</taxon>
        <taxon>Actinomycetes</taxon>
        <taxon>Propionibacteriales</taxon>
        <taxon>Kribbellaceae</taxon>
        <taxon>Kribbella</taxon>
    </lineage>
</organism>
<reference evidence="2 3" key="1">
    <citation type="submission" date="2019-03" db="EMBL/GenBank/DDBJ databases">
        <title>Genomic Encyclopedia of Type Strains, Phase III (KMG-III): the genomes of soil and plant-associated and newly described type strains.</title>
        <authorList>
            <person name="Whitman W."/>
        </authorList>
    </citation>
    <scope>NUCLEOTIDE SEQUENCE [LARGE SCALE GENOMIC DNA]</scope>
    <source>
        <strain evidence="2 3">VKM Ac-2527</strain>
    </source>
</reference>
<evidence type="ECO:0000313" key="3">
    <source>
        <dbReference type="Proteomes" id="UP000295388"/>
    </source>
</evidence>
<dbReference type="EMBL" id="SNWQ01000012">
    <property type="protein sequence ID" value="TDO45777.1"/>
    <property type="molecule type" value="Genomic_DNA"/>
</dbReference>
<proteinExistence type="predicted"/>
<feature type="chain" id="PRO_5020181019" description="Peptidase inhibitor family I36" evidence="1">
    <location>
        <begin position="31"/>
        <end position="158"/>
    </location>
</feature>
<gene>
    <name evidence="2" type="ORF">EV643_112101</name>
</gene>
<evidence type="ECO:0000256" key="1">
    <source>
        <dbReference type="SAM" id="SignalP"/>
    </source>
</evidence>
<comment type="caution">
    <text evidence="2">The sequence shown here is derived from an EMBL/GenBank/DDBJ whole genome shotgun (WGS) entry which is preliminary data.</text>
</comment>
<name>A0A4R6K9C5_9ACTN</name>
<evidence type="ECO:0008006" key="4">
    <source>
        <dbReference type="Google" id="ProtNLM"/>
    </source>
</evidence>
<dbReference type="Proteomes" id="UP000295388">
    <property type="component" value="Unassembled WGS sequence"/>
</dbReference>
<sequence>MKSWRRVMSKLLVLPLAIVGVVGSPGVASAAVTVPPGAAGHTCSEYQYVNGLQHYWQACAWADYRYVWFTANFGNTGSSDWRPDTVYVNYIKSGVSYTCYLGWWQEGSFNVPANSVTSTPRSACVLTRVPGAYAADVHINDSNPNYGVTAHSPTLQVQ</sequence>
<accession>A0A4R6K9C5</accession>
<protein>
    <recommendedName>
        <fullName evidence="4">Peptidase inhibitor family I36</fullName>
    </recommendedName>
</protein>
<feature type="signal peptide" evidence="1">
    <location>
        <begin position="1"/>
        <end position="30"/>
    </location>
</feature>
<keyword evidence="1" id="KW-0732">Signal</keyword>
<evidence type="ECO:0000313" key="2">
    <source>
        <dbReference type="EMBL" id="TDO45777.1"/>
    </source>
</evidence>